<dbReference type="Pfam" id="PF13460">
    <property type="entry name" value="NAD_binding_10"/>
    <property type="match status" value="1"/>
</dbReference>
<evidence type="ECO:0000313" key="2">
    <source>
        <dbReference type="EMBL" id="MDR5652351.1"/>
    </source>
</evidence>
<evidence type="ECO:0000259" key="1">
    <source>
        <dbReference type="Pfam" id="PF13460"/>
    </source>
</evidence>
<protein>
    <submittedName>
        <fullName evidence="2">NAD(P)-dependent oxidoreductase</fullName>
    </submittedName>
</protein>
<proteinExistence type="predicted"/>
<dbReference type="PANTHER" id="PTHR43355">
    <property type="entry name" value="FLAVIN REDUCTASE (NADPH)"/>
    <property type="match status" value="1"/>
</dbReference>
<dbReference type="InterPro" id="IPR051606">
    <property type="entry name" value="Polyketide_Oxido-like"/>
</dbReference>
<name>A0ABU1F644_9RHOB</name>
<dbReference type="InterPro" id="IPR036291">
    <property type="entry name" value="NAD(P)-bd_dom_sf"/>
</dbReference>
<dbReference type="SUPFAM" id="SSF51735">
    <property type="entry name" value="NAD(P)-binding Rossmann-fold domains"/>
    <property type="match status" value="1"/>
</dbReference>
<comment type="caution">
    <text evidence="2">The sequence shown here is derived from an EMBL/GenBank/DDBJ whole genome shotgun (WGS) entry which is preliminary data.</text>
</comment>
<dbReference type="RefSeq" id="WP_310456597.1">
    <property type="nucleotide sequence ID" value="NZ_JAVKPH010000005.1"/>
</dbReference>
<feature type="domain" description="NAD(P)-binding" evidence="1">
    <location>
        <begin position="8"/>
        <end position="192"/>
    </location>
</feature>
<dbReference type="InterPro" id="IPR016040">
    <property type="entry name" value="NAD(P)-bd_dom"/>
</dbReference>
<organism evidence="2 3">
    <name type="scientific">Ruixingdingia sedimenti</name>
    <dbReference type="NCBI Taxonomy" id="3073604"/>
    <lineage>
        <taxon>Bacteria</taxon>
        <taxon>Pseudomonadati</taxon>
        <taxon>Pseudomonadota</taxon>
        <taxon>Alphaproteobacteria</taxon>
        <taxon>Rhodobacterales</taxon>
        <taxon>Paracoccaceae</taxon>
        <taxon>Ruixingdingia</taxon>
    </lineage>
</organism>
<gene>
    <name evidence="2" type="ORF">RGD00_07040</name>
</gene>
<accession>A0ABU1F644</accession>
<evidence type="ECO:0000313" key="3">
    <source>
        <dbReference type="Proteomes" id="UP001247754"/>
    </source>
</evidence>
<dbReference type="Gene3D" id="3.40.50.720">
    <property type="entry name" value="NAD(P)-binding Rossmann-like Domain"/>
    <property type="match status" value="1"/>
</dbReference>
<dbReference type="Proteomes" id="UP001247754">
    <property type="component" value="Unassembled WGS sequence"/>
</dbReference>
<reference evidence="2 3" key="1">
    <citation type="submission" date="2023-09" db="EMBL/GenBank/DDBJ databases">
        <title>Xinfangfangia sedmenti sp. nov., isolated the sedment.</title>
        <authorList>
            <person name="Xu L."/>
        </authorList>
    </citation>
    <scope>NUCLEOTIDE SEQUENCE [LARGE SCALE GENOMIC DNA]</scope>
    <source>
        <strain evidence="2 3">LG-4</strain>
    </source>
</reference>
<dbReference type="EMBL" id="JAVKPH010000005">
    <property type="protein sequence ID" value="MDR5652351.1"/>
    <property type="molecule type" value="Genomic_DNA"/>
</dbReference>
<keyword evidence="3" id="KW-1185">Reference proteome</keyword>
<sequence>MAEIALIGASGNAGSRILKELSDRGHAVTAIARHPERIAALPGVTAAAGDVSDQPGLAALLRGHDAVISAVHFRAADAPRLVGAVRAAGVRRYLVVGGAGSLEVAPGRRLIDTPDFPAAYRPEASAGLAFLEYLRTVADLDWTFLSPAAMFVPGTRTGRFRLGKDDLIATPEGSSISFEDYAVALADELETPRHIRQRFSVGY</sequence>
<dbReference type="PANTHER" id="PTHR43355:SF2">
    <property type="entry name" value="FLAVIN REDUCTASE (NADPH)"/>
    <property type="match status" value="1"/>
</dbReference>